<evidence type="ECO:0000313" key="2">
    <source>
        <dbReference type="EMBL" id="MFD1515422.1"/>
    </source>
</evidence>
<feature type="domain" description="DUF7128" evidence="1">
    <location>
        <begin position="1"/>
        <end position="44"/>
    </location>
</feature>
<keyword evidence="3" id="KW-1185">Reference proteome</keyword>
<accession>A0ABD6B091</accession>
<dbReference type="AlphaFoldDB" id="A0ABD6B091"/>
<sequence>MVTQVQRDEMTWYTCEDCGLMFDNEDDADRHEERCDATEPTYLQ</sequence>
<dbReference type="InterPro" id="IPR055552">
    <property type="entry name" value="DUF7128"/>
</dbReference>
<dbReference type="RefSeq" id="WP_305794567.1">
    <property type="nucleotide sequence ID" value="NZ_JALXFV010000008.1"/>
</dbReference>
<protein>
    <recommendedName>
        <fullName evidence="1">DUF7128 domain-containing protein</fullName>
    </recommendedName>
</protein>
<proteinExistence type="predicted"/>
<gene>
    <name evidence="2" type="ORF">ACFSBT_19250</name>
</gene>
<organism evidence="2 3">
    <name type="scientific">Halomarina rubra</name>
    <dbReference type="NCBI Taxonomy" id="2071873"/>
    <lineage>
        <taxon>Archaea</taxon>
        <taxon>Methanobacteriati</taxon>
        <taxon>Methanobacteriota</taxon>
        <taxon>Stenosarchaea group</taxon>
        <taxon>Halobacteria</taxon>
        <taxon>Halobacteriales</taxon>
        <taxon>Natronomonadaceae</taxon>
        <taxon>Halomarina</taxon>
    </lineage>
</organism>
<evidence type="ECO:0000259" key="1">
    <source>
        <dbReference type="Pfam" id="PF23447"/>
    </source>
</evidence>
<dbReference type="EMBL" id="JBHUDC010000008">
    <property type="protein sequence ID" value="MFD1515422.1"/>
    <property type="molecule type" value="Genomic_DNA"/>
</dbReference>
<evidence type="ECO:0000313" key="3">
    <source>
        <dbReference type="Proteomes" id="UP001597187"/>
    </source>
</evidence>
<name>A0ABD6B091_9EURY</name>
<dbReference type="Proteomes" id="UP001597187">
    <property type="component" value="Unassembled WGS sequence"/>
</dbReference>
<dbReference type="Pfam" id="PF23447">
    <property type="entry name" value="DUF7128"/>
    <property type="match status" value="1"/>
</dbReference>
<reference evidence="2 3" key="1">
    <citation type="journal article" date="2019" name="Int. J. Syst. Evol. Microbiol.">
        <title>The Global Catalogue of Microorganisms (GCM) 10K type strain sequencing project: providing services to taxonomists for standard genome sequencing and annotation.</title>
        <authorList>
            <consortium name="The Broad Institute Genomics Platform"/>
            <consortium name="The Broad Institute Genome Sequencing Center for Infectious Disease"/>
            <person name="Wu L."/>
            <person name="Ma J."/>
        </authorList>
    </citation>
    <scope>NUCLEOTIDE SEQUENCE [LARGE SCALE GENOMIC DNA]</scope>
    <source>
        <strain evidence="2 3">CGMCC 1.12563</strain>
    </source>
</reference>
<comment type="caution">
    <text evidence="2">The sequence shown here is derived from an EMBL/GenBank/DDBJ whole genome shotgun (WGS) entry which is preliminary data.</text>
</comment>